<dbReference type="NCBIfam" id="TIGR03696">
    <property type="entry name" value="Rhs_assc_core"/>
    <property type="match status" value="1"/>
</dbReference>
<protein>
    <submittedName>
        <fullName evidence="5">DUF6531 domain-containing protein</fullName>
    </submittedName>
</protein>
<evidence type="ECO:0000256" key="2">
    <source>
        <dbReference type="SAM" id="MobiDB-lite"/>
    </source>
</evidence>
<dbReference type="InterPro" id="IPR056823">
    <property type="entry name" value="TEN-like_YD-shell"/>
</dbReference>
<dbReference type="InterPro" id="IPR031325">
    <property type="entry name" value="RHS_repeat"/>
</dbReference>
<dbReference type="InterPro" id="IPR045351">
    <property type="entry name" value="DUF6531"/>
</dbReference>
<dbReference type="InterPro" id="IPR006530">
    <property type="entry name" value="YD"/>
</dbReference>
<dbReference type="InterPro" id="IPR011050">
    <property type="entry name" value="Pectin_lyase_fold/virulence"/>
</dbReference>
<gene>
    <name evidence="5" type="ORF">NP095_08600</name>
</gene>
<feature type="region of interest" description="Disordered" evidence="2">
    <location>
        <begin position="1209"/>
        <end position="1232"/>
    </location>
</feature>
<dbReference type="Proteomes" id="UP001315860">
    <property type="component" value="Chromosome"/>
</dbReference>
<feature type="region of interest" description="Disordered" evidence="2">
    <location>
        <begin position="1820"/>
        <end position="1841"/>
    </location>
</feature>
<keyword evidence="6" id="KW-1185">Reference proteome</keyword>
<organism evidence="5 6">
    <name type="scientific">Aeromicrobium duanguangcaii</name>
    <dbReference type="NCBI Taxonomy" id="2968086"/>
    <lineage>
        <taxon>Bacteria</taxon>
        <taxon>Bacillati</taxon>
        <taxon>Actinomycetota</taxon>
        <taxon>Actinomycetes</taxon>
        <taxon>Propionibacteriales</taxon>
        <taxon>Nocardioidaceae</taxon>
        <taxon>Aeromicrobium</taxon>
    </lineage>
</organism>
<dbReference type="SUPFAM" id="SSF51126">
    <property type="entry name" value="Pectin lyase-like"/>
    <property type="match status" value="1"/>
</dbReference>
<reference evidence="5 6" key="1">
    <citation type="submission" date="2022-07" db="EMBL/GenBank/DDBJ databases">
        <title>Novel species in genus Aeromicrobium.</title>
        <authorList>
            <person name="Ye L."/>
        </authorList>
    </citation>
    <scope>NUCLEOTIDE SEQUENCE [LARGE SCALE GENOMIC DNA]</scope>
    <source>
        <strain evidence="6">zg-Y50</strain>
    </source>
</reference>
<dbReference type="Gene3D" id="2.180.10.10">
    <property type="entry name" value="RHS repeat-associated core"/>
    <property type="match status" value="4"/>
</dbReference>
<sequence>MTILPGTVVKAGANTEIGVDGQLLVVGEPGNRVTFTSLKDDSIGGDTNGDGGASTPSAGDWLGIRIQPSSDDATIPMSVIDYANVRYGGAGNISASGCTGRGGLSAAYGARVVLSNSKVTDSQVNAVNVSTMRDRQYVGLFNNEFSGGECGVSIVSATADVVGNRIADNFSNVGVGILGSQDVRFWFNEIEDDFYANASPAPTRSEVDFRYNTLTGTRAVFGSGSQQLMDYSLNWWGRDLTAEPLPTDCVTLSEANSHSPPLTTIYDLTCPAERRYRPTGYGAEAMPVLTEHPGEMPLALAEGQVPMFGPVDTFNGTVKYSATDMVVQDAGRQIEVSRTFNSGQTGGDLGAAWRSSYSEETSSVLGPMTLTMADGASIPFPAKTDAGQMATRGVSATGTSLNGISTVTTPDRATMTFDGSGQMTQMALGDPGHQLDIDHSGGKVAKITGTSGRFVEYDRVGGKLQEVTDSQGRAVAYGYDAAGRLSEATGVDGKTTHYEYTGPRLQKVTTPTGVVELEVGYDLQDRVAWVKEQGSGRADIDYDSDTTRTITLASGATIRHKVDDAGRLVSERTGNRSIRHVVYDGEGRVVSDISGIPTEPTIGYGPVSIATLFDSRGNPNIEVDGMGRSTTTRYNAKHQPTRVRDSYGNLTTYEYDANDRLVGLVDTRGEWEFENNGRGQRTKTIDPAGREVTATYNTAGDLTAETNEFGGTTQYGVDARGQVTSTTDPMGRETTFSYTAWGQLAQYELPRGGTYAATFDDDRRVTALTDPRNNTTEYAYDTAGRLSTVTDAADGQTTLTYDTAGRVATMTDPRGQTTTYTYTNSGRTRTATDSLGLVESATVNLAGNMTETIDARGNPTTFAYNADGQVTNQTAPGGAISTFDYDLAGNRTSQTNPAGGTTTATYDALGRVATKQHPDNSQESFAYDPIGNLTTHTDRRGNESTYAFDDANRVTAATDPLDGVTNYSYDDAGQQISVTDPSGVATEYAYDPMGRPAVVTDASEVSTVYTYDTEGRTTKVTDPSGVAVTSTYNKRGELTRLDNAGATSGQTFTYDNAGNRLTQTRSAQTYTWTYDARGRVATSTDARNNTTNYGYDLAGNRTSADYPDGTAATWAYDDASRLVTATNGAGDTSSYDHDSAGNVTSIELPGGGEYTFDFDNQGRMTSQIDPANLETEYTWNPSGQLTSTTKPSGITLTSAYDALGRETERTAGTSTREFNYDPAGRMTEASDSSRTLTFGYDARGLLDEYTDATGTTSYTRNGAGRLTGVTAATGATTTFDYNAQGLLSRMRGTVNTDFGYNTYGQMTSRSNVAPTQNAAMTYGYDLDGNMTSVGFAGRLASTASYDQMSRATTVTKSLTSVTNPLEGTNTYSYDDAGRLDEWTLNDGTTTTSTAYAWDADSNRISETSGTDPPVSSTYDDAGRRVADSDGTTYDYDDDGNLVAIDRPTGDDLTLTYNAFGEVSGATSGTSSIDYELDPLGRTAARDDGTTNTSYSYDALSGELASVTNGTSVTELIRDATGRPVTAKTGSTLNHLGLDLHGDVAASTTNASANLASTAIYDPFGTPTTTGTPATTLGYQADHTDPATGLVDMGARQYLPGTAAFTSPDTVIGDLTSSVTLNRYTYAWADPINMFDPDGHFPSWLKSAGMGIFDFLRGAFKRAFDAAAAIVNTAVSQGRALFAKARVASAKATKAAKAEIAKVSRQVAAAASRIDTVAGDAARVASSFSGSIAASARNLDTRNLHTSLATFGLIPGIGEIADGADAVLYLIEGDTGNALFSAAAMIPGVGQAAGVARLSRFERGVSGGVGSDAAALFRRSGSERGSGSWGGSGKSSPVPSEDDWPIISGIVRDAIRGKGNHGLGSGTLSQATRAGETWVGDGYRVASDGKTLVSRDGLRAFRPPTWKPREDKFQANFEYWMGNRMGKPFGNGHLDVPELLE</sequence>
<feature type="region of interest" description="Disordered" evidence="2">
    <location>
        <begin position="37"/>
        <end position="60"/>
    </location>
</feature>
<dbReference type="Pfam" id="PF20148">
    <property type="entry name" value="DUF6531"/>
    <property type="match status" value="1"/>
</dbReference>
<feature type="domain" description="Teneurin-like YD-shell" evidence="4">
    <location>
        <begin position="1340"/>
        <end position="1631"/>
    </location>
</feature>
<dbReference type="InterPro" id="IPR050708">
    <property type="entry name" value="T6SS_VgrG/RHS"/>
</dbReference>
<dbReference type="InterPro" id="IPR022385">
    <property type="entry name" value="Rhs_assc_core"/>
</dbReference>
<feature type="domain" description="Teneurin-like YD-shell" evidence="4">
    <location>
        <begin position="1051"/>
        <end position="1227"/>
    </location>
</feature>
<evidence type="ECO:0000313" key="5">
    <source>
        <dbReference type="EMBL" id="UUI67269.1"/>
    </source>
</evidence>
<dbReference type="PANTHER" id="PTHR32305:SF15">
    <property type="entry name" value="PROTEIN RHSA-RELATED"/>
    <property type="match status" value="1"/>
</dbReference>
<accession>A0ABY5KBS5</accession>
<dbReference type="Pfam" id="PF25023">
    <property type="entry name" value="TEN_YD-shell"/>
    <property type="match status" value="3"/>
</dbReference>
<feature type="domain" description="Teneurin-like YD-shell" evidence="4">
    <location>
        <begin position="735"/>
        <end position="887"/>
    </location>
</feature>
<feature type="domain" description="DUF6531" evidence="3">
    <location>
        <begin position="310"/>
        <end position="380"/>
    </location>
</feature>
<dbReference type="PANTHER" id="PTHR32305">
    <property type="match status" value="1"/>
</dbReference>
<evidence type="ECO:0000259" key="4">
    <source>
        <dbReference type="Pfam" id="PF25023"/>
    </source>
</evidence>
<proteinExistence type="predicted"/>
<dbReference type="RefSeq" id="WP_256765920.1">
    <property type="nucleotide sequence ID" value="NZ_CP101990.1"/>
</dbReference>
<dbReference type="SUPFAM" id="SSF69304">
    <property type="entry name" value="Tricorn protease N-terminal domain"/>
    <property type="match status" value="1"/>
</dbReference>
<dbReference type="Gene3D" id="3.90.930.1">
    <property type="match status" value="1"/>
</dbReference>
<dbReference type="CDD" id="cd20745">
    <property type="entry name" value="FIX_RhsA_AHH_HNH-like"/>
    <property type="match status" value="1"/>
</dbReference>
<keyword evidence="1" id="KW-0677">Repeat</keyword>
<dbReference type="EMBL" id="CP101990">
    <property type="protein sequence ID" value="UUI67269.1"/>
    <property type="molecule type" value="Genomic_DNA"/>
</dbReference>
<evidence type="ECO:0000259" key="3">
    <source>
        <dbReference type="Pfam" id="PF20148"/>
    </source>
</evidence>
<dbReference type="Pfam" id="PF05593">
    <property type="entry name" value="RHS_repeat"/>
    <property type="match status" value="6"/>
</dbReference>
<evidence type="ECO:0000256" key="1">
    <source>
        <dbReference type="ARBA" id="ARBA00022737"/>
    </source>
</evidence>
<feature type="region of interest" description="Disordered" evidence="2">
    <location>
        <begin position="916"/>
        <end position="939"/>
    </location>
</feature>
<dbReference type="NCBIfam" id="TIGR01643">
    <property type="entry name" value="YD_repeat_2x"/>
    <property type="match status" value="18"/>
</dbReference>
<name>A0ABY5KBS5_9ACTN</name>
<evidence type="ECO:0000313" key="6">
    <source>
        <dbReference type="Proteomes" id="UP001315860"/>
    </source>
</evidence>